<dbReference type="AlphaFoldDB" id="A0A3Q7G2S7"/>
<dbReference type="STRING" id="4081.A0A3Q7G2S7"/>
<dbReference type="Pfam" id="PF00078">
    <property type="entry name" value="RVT_1"/>
    <property type="match status" value="1"/>
</dbReference>
<dbReference type="EnsemblPlants" id="Solyc04g039705.1.1">
    <property type="protein sequence ID" value="Solyc04g039705.1.1"/>
    <property type="gene ID" value="Solyc04g039705.1"/>
</dbReference>
<protein>
    <recommendedName>
        <fullName evidence="1">Reverse transcriptase domain-containing protein</fullName>
    </recommendedName>
</protein>
<proteinExistence type="predicted"/>
<accession>A0A3Q7G2S7</accession>
<reference evidence="2" key="2">
    <citation type="submission" date="2019-01" db="UniProtKB">
        <authorList>
            <consortium name="EnsemblPlants"/>
        </authorList>
    </citation>
    <scope>IDENTIFICATION</scope>
    <source>
        <strain evidence="2">cv. Heinz 1706</strain>
    </source>
</reference>
<dbReference type="Proteomes" id="UP000004994">
    <property type="component" value="Chromosome 4"/>
</dbReference>
<dbReference type="Gramene" id="Solyc04g039705.1.1">
    <property type="protein sequence ID" value="Solyc04g039705.1.1"/>
    <property type="gene ID" value="Solyc04g039705.1"/>
</dbReference>
<dbReference type="InterPro" id="IPR000477">
    <property type="entry name" value="RT_dom"/>
</dbReference>
<reference evidence="2" key="1">
    <citation type="journal article" date="2012" name="Nature">
        <title>The tomato genome sequence provides insights into fleshy fruit evolution.</title>
        <authorList>
            <consortium name="Tomato Genome Consortium"/>
        </authorList>
    </citation>
    <scope>NUCLEOTIDE SEQUENCE [LARGE SCALE GENOMIC DNA]</scope>
    <source>
        <strain evidence="2">cv. Heinz 1706</strain>
    </source>
</reference>
<dbReference type="PANTHER" id="PTHR24559:SF452">
    <property type="entry name" value="INTEGRASE CATALYTIC DOMAIN-CONTAINING PROTEIN"/>
    <property type="match status" value="1"/>
</dbReference>
<dbReference type="InterPro" id="IPR043502">
    <property type="entry name" value="DNA/RNA_pol_sf"/>
</dbReference>
<dbReference type="Gene3D" id="3.30.70.270">
    <property type="match status" value="1"/>
</dbReference>
<organism evidence="2">
    <name type="scientific">Solanum lycopersicum</name>
    <name type="common">Tomato</name>
    <name type="synonym">Lycopersicon esculentum</name>
    <dbReference type="NCBI Taxonomy" id="4081"/>
    <lineage>
        <taxon>Eukaryota</taxon>
        <taxon>Viridiplantae</taxon>
        <taxon>Streptophyta</taxon>
        <taxon>Embryophyta</taxon>
        <taxon>Tracheophyta</taxon>
        <taxon>Spermatophyta</taxon>
        <taxon>Magnoliopsida</taxon>
        <taxon>eudicotyledons</taxon>
        <taxon>Gunneridae</taxon>
        <taxon>Pentapetalae</taxon>
        <taxon>asterids</taxon>
        <taxon>lamiids</taxon>
        <taxon>Solanales</taxon>
        <taxon>Solanaceae</taxon>
        <taxon>Solanoideae</taxon>
        <taxon>Solaneae</taxon>
        <taxon>Solanum</taxon>
        <taxon>Solanum subgen. Lycopersicon</taxon>
    </lineage>
</organism>
<dbReference type="PANTHER" id="PTHR24559">
    <property type="entry name" value="TRANSPOSON TY3-I GAG-POL POLYPROTEIN"/>
    <property type="match status" value="1"/>
</dbReference>
<evidence type="ECO:0000313" key="3">
    <source>
        <dbReference type="Proteomes" id="UP000004994"/>
    </source>
</evidence>
<dbReference type="Gene3D" id="3.10.10.10">
    <property type="entry name" value="HIV Type 1 Reverse Transcriptase, subunit A, domain 1"/>
    <property type="match status" value="1"/>
</dbReference>
<dbReference type="OMA" id="WHTERLA"/>
<sequence length="169" mass="20118">MFRDVEEGNNWPSQSLFSSPVLLVSKFDGSRRMCIDYRELDARTIKDKFPIPVIEELLDELFWDKYFSKLDLNKGYYQVSMKEDDVEKTGFRTHHRHFEFLLHLRKFIFVFFDDILVYSRIWVEHMYHLRLVVNNKRVHLPKLKIAIFGHLINANGVSADSSKISAMTE</sequence>
<name>A0A3Q7G2S7_SOLLC</name>
<dbReference type="InParanoid" id="A0A3Q7G2S7"/>
<dbReference type="InterPro" id="IPR053134">
    <property type="entry name" value="RNA-dir_DNA_polymerase"/>
</dbReference>
<feature type="domain" description="Reverse transcriptase" evidence="1">
    <location>
        <begin position="25"/>
        <end position="95"/>
    </location>
</feature>
<keyword evidence="3" id="KW-1185">Reference proteome</keyword>
<evidence type="ECO:0000259" key="1">
    <source>
        <dbReference type="Pfam" id="PF00078"/>
    </source>
</evidence>
<dbReference type="InterPro" id="IPR043128">
    <property type="entry name" value="Rev_trsase/Diguanyl_cyclase"/>
</dbReference>
<dbReference type="CDD" id="cd01647">
    <property type="entry name" value="RT_LTR"/>
    <property type="match status" value="1"/>
</dbReference>
<evidence type="ECO:0000313" key="2">
    <source>
        <dbReference type="EnsemblPlants" id="Solyc04g039705.1.1"/>
    </source>
</evidence>
<dbReference type="SUPFAM" id="SSF56672">
    <property type="entry name" value="DNA/RNA polymerases"/>
    <property type="match status" value="1"/>
</dbReference>